<proteinExistence type="predicted"/>
<name>A0ABQ3ZKX4_9ACTN</name>
<dbReference type="SUPFAM" id="SSF140453">
    <property type="entry name" value="EsxAB dimer-like"/>
    <property type="match status" value="1"/>
</dbReference>
<comment type="caution">
    <text evidence="1">The sequence shown here is derived from an EMBL/GenBank/DDBJ whole genome shotgun (WGS) entry which is preliminary data.</text>
</comment>
<dbReference type="InterPro" id="IPR036689">
    <property type="entry name" value="ESAT-6-like_sf"/>
</dbReference>
<gene>
    <name evidence="1" type="ORF">Ahu01nite_023150</name>
</gene>
<keyword evidence="2" id="KW-1185">Reference proteome</keyword>
<dbReference type="RefSeq" id="WP_203836442.1">
    <property type="nucleotide sequence ID" value="NZ_BAAATV010000005.1"/>
</dbReference>
<organism evidence="1 2">
    <name type="scientific">Winogradskya humida</name>
    <dbReference type="NCBI Taxonomy" id="113566"/>
    <lineage>
        <taxon>Bacteria</taxon>
        <taxon>Bacillati</taxon>
        <taxon>Actinomycetota</taxon>
        <taxon>Actinomycetes</taxon>
        <taxon>Micromonosporales</taxon>
        <taxon>Micromonosporaceae</taxon>
        <taxon>Winogradskya</taxon>
    </lineage>
</organism>
<dbReference type="Proteomes" id="UP000603200">
    <property type="component" value="Unassembled WGS sequence"/>
</dbReference>
<sequence>MTAAPVDALTPPVAVAPIPDLVNNILGGKQYISPSYWVGWVMEKVCGVNPWGWIAEQFAGDWNAAAEASDALNKLAEFNTRYSGVVAEQTKALIPDEWDGNAAAQAQAYFVSLSAALQEQVDALKGVAGEFRSLAAGMEEMAQALQSLCQDLADMLIVIGISAAATAATSWTGVGAIIGGSATAVEIAEAVKLWYLILDAHDAAWAAVQGFTGLAAGYLGALHGMEKHPLPSGAYDFPGA</sequence>
<accession>A0ABQ3ZKX4</accession>
<reference evidence="1 2" key="1">
    <citation type="submission" date="2021-01" db="EMBL/GenBank/DDBJ databases">
        <title>Whole genome shotgun sequence of Actinoplanes humidus NBRC 14915.</title>
        <authorList>
            <person name="Komaki H."/>
            <person name="Tamura T."/>
        </authorList>
    </citation>
    <scope>NUCLEOTIDE SEQUENCE [LARGE SCALE GENOMIC DNA]</scope>
    <source>
        <strain evidence="1 2">NBRC 14915</strain>
    </source>
</reference>
<evidence type="ECO:0008006" key="3">
    <source>
        <dbReference type="Google" id="ProtNLM"/>
    </source>
</evidence>
<evidence type="ECO:0000313" key="2">
    <source>
        <dbReference type="Proteomes" id="UP000603200"/>
    </source>
</evidence>
<protein>
    <recommendedName>
        <fullName evidence="3">Type VII secretion system (Wss) protein ESAT-6</fullName>
    </recommendedName>
</protein>
<evidence type="ECO:0000313" key="1">
    <source>
        <dbReference type="EMBL" id="GIE19213.1"/>
    </source>
</evidence>
<dbReference type="EMBL" id="BOMN01000027">
    <property type="protein sequence ID" value="GIE19213.1"/>
    <property type="molecule type" value="Genomic_DNA"/>
</dbReference>